<sequence length="588" mass="64565">MIKTIIRKGSYQDSVVLMLLTNKISSMPGIHKVSIMMATPANKDLFKASGLETPDLMEAQSNDMAIVADVESEELIGQVLKEVEKFLNDQSESSSGNEDKHIVSSWEQAIKRMPDANLAVLSIPGMYAAAEADRALDENLNVFIFSDNVSKKDEIYLKQKAHEKGLLVMGPDCGTGIIKGVPIAFTNHVRMGKIGVIGASGTGIQEVTTIIDHLGEGVANAIGTGGRDLSGEVGGITMLDAIDAMEKDPQVEVVVILSKPPAKEVRDVIVNRLWDYEKPVVTLFLGEKPEIHEENFYHACTLDEAARIAVSLVRNVEITKDTWKPEVQKGFKKEDNKTIKGYYSGGTLAAEAVMLIKDTIGITGAGGKQEGYLLNTQGYTIIDLGDDIYTMGKPHPMIDPTNRISCMKQALEEEQTGVILFDLVLGYGSHEDMAGALVPGILDMMEQVKKQGRKVYFVATICGTRGDMQNYDLQRKKLEDIGVILCTSNKRTVETALSLIGQPYVEKEKTILPREKMKADKDHTVSEKVMELLGQKPRVINIGLKGFADVLEEFSCKVVQYQWTPPAGGDLEMIKALQYLRGYKFSGL</sequence>
<evidence type="ECO:0000259" key="2">
    <source>
        <dbReference type="Pfam" id="PF02629"/>
    </source>
</evidence>
<dbReference type="GO" id="GO:0009361">
    <property type="term" value="C:succinate-CoA ligase complex (ADP-forming)"/>
    <property type="evidence" value="ECO:0007669"/>
    <property type="project" value="TreeGrafter"/>
</dbReference>
<dbReference type="SUPFAM" id="SSF52210">
    <property type="entry name" value="Succinyl-CoA synthetase domains"/>
    <property type="match status" value="2"/>
</dbReference>
<dbReference type="NCBIfam" id="NF004760">
    <property type="entry name" value="PRK06091.1"/>
    <property type="match status" value="1"/>
</dbReference>
<dbReference type="Proteomes" id="UP000231092">
    <property type="component" value="Unassembled WGS sequence"/>
</dbReference>
<dbReference type="GO" id="GO:0004776">
    <property type="term" value="F:succinate-CoA ligase (GDP-forming) activity"/>
    <property type="evidence" value="ECO:0007669"/>
    <property type="project" value="TreeGrafter"/>
</dbReference>
<dbReference type="GO" id="GO:0005829">
    <property type="term" value="C:cytosol"/>
    <property type="evidence" value="ECO:0007669"/>
    <property type="project" value="TreeGrafter"/>
</dbReference>
<dbReference type="EMBL" id="PGET01000001">
    <property type="protein sequence ID" value="PJJ29096.1"/>
    <property type="molecule type" value="Genomic_DNA"/>
</dbReference>
<dbReference type="OrthoDB" id="6193532at2"/>
<dbReference type="InterPro" id="IPR016102">
    <property type="entry name" value="Succinyl-CoA_synth-like"/>
</dbReference>
<dbReference type="Pfam" id="PF00549">
    <property type="entry name" value="Ligase_CoA"/>
    <property type="match status" value="1"/>
</dbReference>
<dbReference type="AlphaFoldDB" id="A0A2M8Z6L9"/>
<accession>A0A2M8Z6L9</accession>
<dbReference type="InterPro" id="IPR003781">
    <property type="entry name" value="CoA-bd"/>
</dbReference>
<dbReference type="Gene3D" id="3.40.50.720">
    <property type="entry name" value="NAD(P)-binding Rossmann-like Domain"/>
    <property type="match status" value="1"/>
</dbReference>
<feature type="domain" description="ATP-citrate synthase/succinyl-CoA ligase C-terminal" evidence="1">
    <location>
        <begin position="343"/>
        <end position="496"/>
    </location>
</feature>
<dbReference type="PANTHER" id="PTHR11117:SF24">
    <property type="entry name" value="PROTEIN FDRA"/>
    <property type="match status" value="1"/>
</dbReference>
<dbReference type="PANTHER" id="PTHR11117">
    <property type="entry name" value="SUCCINYL-COA LIGASE SUBUNIT ALPHA"/>
    <property type="match status" value="1"/>
</dbReference>
<dbReference type="Gene3D" id="3.40.50.261">
    <property type="entry name" value="Succinyl-CoA synthetase domains"/>
    <property type="match status" value="2"/>
</dbReference>
<dbReference type="GO" id="GO:0004775">
    <property type="term" value="F:succinate-CoA ligase (ADP-forming) activity"/>
    <property type="evidence" value="ECO:0007669"/>
    <property type="project" value="TreeGrafter"/>
</dbReference>
<name>A0A2M8Z6L9_9FIRM</name>
<feature type="domain" description="CoA-binding" evidence="2">
    <location>
        <begin position="191"/>
        <end position="272"/>
    </location>
</feature>
<dbReference type="RefSeq" id="WP_100305524.1">
    <property type="nucleotide sequence ID" value="NZ_PGET01000001.1"/>
</dbReference>
<proteinExistence type="predicted"/>
<evidence type="ECO:0000313" key="4">
    <source>
        <dbReference type="Proteomes" id="UP000231092"/>
    </source>
</evidence>
<dbReference type="InterPro" id="IPR005811">
    <property type="entry name" value="SUCC_ACL_C"/>
</dbReference>
<reference evidence="3 4" key="1">
    <citation type="submission" date="2017-11" db="EMBL/GenBank/DDBJ databases">
        <title>Understudied soil microbes with underappreciated capabilities: Untangling the Clostridium saccharolyticum group.</title>
        <authorList>
            <person name="Leschine S."/>
        </authorList>
    </citation>
    <scope>NUCLEOTIDE SEQUENCE [LARGE SCALE GENOMIC DNA]</scope>
    <source>
        <strain evidence="3 4">18A</strain>
    </source>
</reference>
<evidence type="ECO:0000259" key="1">
    <source>
        <dbReference type="Pfam" id="PF00549"/>
    </source>
</evidence>
<organism evidence="3 4">
    <name type="scientific">[Clostridium] celerecrescens 18A</name>
    <dbReference type="NCBI Taxonomy" id="1286362"/>
    <lineage>
        <taxon>Bacteria</taxon>
        <taxon>Bacillati</taxon>
        <taxon>Bacillota</taxon>
        <taxon>Clostridia</taxon>
        <taxon>Lachnospirales</taxon>
        <taxon>Lachnospiraceae</taxon>
        <taxon>Lacrimispora</taxon>
    </lineage>
</organism>
<gene>
    <name evidence="3" type="ORF">H171_2625</name>
</gene>
<comment type="caution">
    <text evidence="3">The sequence shown here is derived from an EMBL/GenBank/DDBJ whole genome shotgun (WGS) entry which is preliminary data.</text>
</comment>
<dbReference type="Pfam" id="PF02629">
    <property type="entry name" value="CoA_binding"/>
    <property type="match status" value="1"/>
</dbReference>
<dbReference type="GO" id="GO:0006099">
    <property type="term" value="P:tricarboxylic acid cycle"/>
    <property type="evidence" value="ECO:0007669"/>
    <property type="project" value="TreeGrafter"/>
</dbReference>
<evidence type="ECO:0000313" key="3">
    <source>
        <dbReference type="EMBL" id="PJJ29096.1"/>
    </source>
</evidence>
<protein>
    <submittedName>
        <fullName evidence="3">FdrA protein</fullName>
    </submittedName>
</protein>